<evidence type="ECO:0000256" key="1">
    <source>
        <dbReference type="ARBA" id="ARBA00022723"/>
    </source>
</evidence>
<keyword evidence="2 5" id="KW-0863">Zinc-finger</keyword>
<dbReference type="SMART" id="SM00336">
    <property type="entry name" value="BBOX"/>
    <property type="match status" value="1"/>
</dbReference>
<evidence type="ECO:0000256" key="3">
    <source>
        <dbReference type="ARBA" id="ARBA00022833"/>
    </source>
</evidence>
<dbReference type="InterPro" id="IPR043136">
    <property type="entry name" value="B30.2/SPRY_sf"/>
</dbReference>
<dbReference type="Pfam" id="PF00643">
    <property type="entry name" value="zf-B_box"/>
    <property type="match status" value="1"/>
</dbReference>
<dbReference type="PROSITE" id="PS00518">
    <property type="entry name" value="ZF_RING_1"/>
    <property type="match status" value="1"/>
</dbReference>
<dbReference type="SMART" id="SM00449">
    <property type="entry name" value="SPRY"/>
    <property type="match status" value="1"/>
</dbReference>
<dbReference type="InterPro" id="IPR027370">
    <property type="entry name" value="Znf-RING_euk"/>
</dbReference>
<dbReference type="InterPro" id="IPR000315">
    <property type="entry name" value="Znf_B-box"/>
</dbReference>
<dbReference type="PROSITE" id="PS50089">
    <property type="entry name" value="ZF_RING_2"/>
    <property type="match status" value="1"/>
</dbReference>
<dbReference type="InterPro" id="IPR001870">
    <property type="entry name" value="B30.2/SPRY"/>
</dbReference>
<dbReference type="AlphaFoldDB" id="A0AAV7PFD2"/>
<dbReference type="InterPro" id="IPR017907">
    <property type="entry name" value="Znf_RING_CS"/>
</dbReference>
<feature type="domain" description="B box-type" evidence="8">
    <location>
        <begin position="148"/>
        <end position="189"/>
    </location>
</feature>
<dbReference type="SUPFAM" id="SSF57845">
    <property type="entry name" value="B-box zinc-binding domain"/>
    <property type="match status" value="1"/>
</dbReference>
<evidence type="ECO:0000256" key="2">
    <source>
        <dbReference type="ARBA" id="ARBA00022771"/>
    </source>
</evidence>
<dbReference type="Gene3D" id="3.30.40.10">
    <property type="entry name" value="Zinc/RING finger domain, C3HC4 (zinc finger)"/>
    <property type="match status" value="1"/>
</dbReference>
<dbReference type="SUPFAM" id="SSF49899">
    <property type="entry name" value="Concanavalin A-like lectins/glucanases"/>
    <property type="match status" value="1"/>
</dbReference>
<evidence type="ECO:0000256" key="6">
    <source>
        <dbReference type="SAM" id="Coils"/>
    </source>
</evidence>
<dbReference type="SMART" id="SM00589">
    <property type="entry name" value="PRY"/>
    <property type="match status" value="1"/>
</dbReference>
<gene>
    <name evidence="10" type="ORF">NDU88_004341</name>
</gene>
<keyword evidence="3" id="KW-0862">Zinc</keyword>
<dbReference type="InterPro" id="IPR003877">
    <property type="entry name" value="SPRY_dom"/>
</dbReference>
<keyword evidence="1" id="KW-0479">Metal-binding</keyword>
<dbReference type="Pfam" id="PF00622">
    <property type="entry name" value="SPRY"/>
    <property type="match status" value="1"/>
</dbReference>
<evidence type="ECO:0000259" key="7">
    <source>
        <dbReference type="PROSITE" id="PS50089"/>
    </source>
</evidence>
<dbReference type="InterPro" id="IPR013083">
    <property type="entry name" value="Znf_RING/FYVE/PHD"/>
</dbReference>
<dbReference type="PROSITE" id="PS50188">
    <property type="entry name" value="B302_SPRY"/>
    <property type="match status" value="1"/>
</dbReference>
<evidence type="ECO:0000259" key="9">
    <source>
        <dbReference type="PROSITE" id="PS50188"/>
    </source>
</evidence>
<evidence type="ECO:0000313" key="11">
    <source>
        <dbReference type="Proteomes" id="UP001066276"/>
    </source>
</evidence>
<dbReference type="Gene3D" id="3.30.160.60">
    <property type="entry name" value="Classic Zinc Finger"/>
    <property type="match status" value="1"/>
</dbReference>
<evidence type="ECO:0000256" key="5">
    <source>
        <dbReference type="PROSITE-ProRule" id="PRU00024"/>
    </source>
</evidence>
<dbReference type="PROSITE" id="PS50119">
    <property type="entry name" value="ZF_BBOX"/>
    <property type="match status" value="1"/>
</dbReference>
<accession>A0AAV7PFD2</accession>
<name>A0AAV7PFD2_PLEWA</name>
<evidence type="ECO:0000259" key="8">
    <source>
        <dbReference type="PROSITE" id="PS50119"/>
    </source>
</evidence>
<proteinExistence type="predicted"/>
<dbReference type="CDD" id="cd19800">
    <property type="entry name" value="Bbox2_xNF7-like"/>
    <property type="match status" value="1"/>
</dbReference>
<dbReference type="InterPro" id="IPR003879">
    <property type="entry name" value="Butyrophylin_SPRY"/>
</dbReference>
<dbReference type="SMART" id="SM00184">
    <property type="entry name" value="RING"/>
    <property type="match status" value="1"/>
</dbReference>
<dbReference type="InterPro" id="IPR050143">
    <property type="entry name" value="TRIM/RBCC"/>
</dbReference>
<dbReference type="SUPFAM" id="SSF57850">
    <property type="entry name" value="RING/U-box"/>
    <property type="match status" value="1"/>
</dbReference>
<dbReference type="PANTHER" id="PTHR24103">
    <property type="entry name" value="E3 UBIQUITIN-PROTEIN LIGASE TRIM"/>
    <property type="match status" value="1"/>
</dbReference>
<dbReference type="Proteomes" id="UP001066276">
    <property type="component" value="Chromosome 7"/>
</dbReference>
<dbReference type="CDD" id="cd13733">
    <property type="entry name" value="SPRY_PRY_C-I_1"/>
    <property type="match status" value="1"/>
</dbReference>
<sequence length="540" mass="60980">MNGRVSRRTTQRRLLGLLFKPTPYIPGHLISAFRKRKPAKAMEAQEVAVEPHKKILTVGSAVPIGDITEELTCSVCLELFRDPVVLQCGHNFCRVCIDGSCESQGRCSCPICRAAFSAGSYTALVTLANLVERVRGTILVEKDCREQSSKEQCECHQEKLKLFCKDDGVLACVICRYSLKHSNHSFLPIQDAVSIYKDQLITALDPLKATLNKFKDVKKEQETLIKHQEWDTRSVKSAISLAYDKLHKALEDQKAEMLKRLQSHDDTNQKEMNKRLAMITEDCEKIQNTLDDAQIRLKEQDSLEFLKGIKSCLSNCSSDEKRSVPDVSESTSLYQEPEIRLIEYTIWKKLRSAINPAPSLLTLNHETAHNDLVLSEDRTSVQNRCHCQRQHTGQTQSSFYSFKSFTREVSVLGAEGFTSGKHYWEVDVGKSSAWILGVVPEPMSKGLGALQLGRNYALQLKEGKTYETLEYPPRVLSLTCRPQKIGIFVDFEKIQISFLNAGDMSLLHTFSFLPFTKLVPYFQPSVDATNGKHEALIICH</sequence>
<organism evidence="10 11">
    <name type="scientific">Pleurodeles waltl</name>
    <name type="common">Iberian ribbed newt</name>
    <dbReference type="NCBI Taxonomy" id="8319"/>
    <lineage>
        <taxon>Eukaryota</taxon>
        <taxon>Metazoa</taxon>
        <taxon>Chordata</taxon>
        <taxon>Craniata</taxon>
        <taxon>Vertebrata</taxon>
        <taxon>Euteleostomi</taxon>
        <taxon>Amphibia</taxon>
        <taxon>Batrachia</taxon>
        <taxon>Caudata</taxon>
        <taxon>Salamandroidea</taxon>
        <taxon>Salamandridae</taxon>
        <taxon>Pleurodelinae</taxon>
        <taxon>Pleurodeles</taxon>
    </lineage>
</organism>
<feature type="domain" description="B30.2/SPRY" evidence="9">
    <location>
        <begin position="341"/>
        <end position="540"/>
    </location>
</feature>
<dbReference type="Gene3D" id="2.60.120.920">
    <property type="match status" value="1"/>
</dbReference>
<protein>
    <submittedName>
        <fullName evidence="10">Uncharacterized protein</fullName>
    </submittedName>
</protein>
<keyword evidence="4 6" id="KW-0175">Coiled coil</keyword>
<dbReference type="GO" id="GO:0008270">
    <property type="term" value="F:zinc ion binding"/>
    <property type="evidence" value="ECO:0007669"/>
    <property type="project" value="UniProtKB-KW"/>
</dbReference>
<keyword evidence="11" id="KW-1185">Reference proteome</keyword>
<feature type="coiled-coil region" evidence="6">
    <location>
        <begin position="247"/>
        <end position="303"/>
    </location>
</feature>
<dbReference type="EMBL" id="JANPWB010000011">
    <property type="protein sequence ID" value="KAJ1125927.1"/>
    <property type="molecule type" value="Genomic_DNA"/>
</dbReference>
<evidence type="ECO:0000256" key="4">
    <source>
        <dbReference type="ARBA" id="ARBA00023054"/>
    </source>
</evidence>
<reference evidence="10" key="1">
    <citation type="journal article" date="2022" name="bioRxiv">
        <title>Sequencing and chromosome-scale assembly of the giantPleurodeles waltlgenome.</title>
        <authorList>
            <person name="Brown T."/>
            <person name="Elewa A."/>
            <person name="Iarovenko S."/>
            <person name="Subramanian E."/>
            <person name="Araus A.J."/>
            <person name="Petzold A."/>
            <person name="Susuki M."/>
            <person name="Suzuki K.-i.T."/>
            <person name="Hayashi T."/>
            <person name="Toyoda A."/>
            <person name="Oliveira C."/>
            <person name="Osipova E."/>
            <person name="Leigh N.D."/>
            <person name="Simon A."/>
            <person name="Yun M.H."/>
        </authorList>
    </citation>
    <scope>NUCLEOTIDE SEQUENCE</scope>
    <source>
        <strain evidence="10">20211129_DDA</strain>
        <tissue evidence="10">Liver</tissue>
    </source>
</reference>
<dbReference type="InterPro" id="IPR001841">
    <property type="entry name" value="Znf_RING"/>
</dbReference>
<comment type="caution">
    <text evidence="10">The sequence shown here is derived from an EMBL/GenBank/DDBJ whole genome shotgun (WGS) entry which is preliminary data.</text>
</comment>
<feature type="domain" description="RING-type" evidence="7">
    <location>
        <begin position="73"/>
        <end position="113"/>
    </location>
</feature>
<dbReference type="Pfam" id="PF13765">
    <property type="entry name" value="PRY"/>
    <property type="match status" value="1"/>
</dbReference>
<dbReference type="PRINTS" id="PR01407">
    <property type="entry name" value="BUTYPHLNCDUF"/>
</dbReference>
<evidence type="ECO:0000313" key="10">
    <source>
        <dbReference type="EMBL" id="KAJ1125927.1"/>
    </source>
</evidence>
<dbReference type="Pfam" id="PF13445">
    <property type="entry name" value="zf-RING_UBOX"/>
    <property type="match status" value="1"/>
</dbReference>
<dbReference type="InterPro" id="IPR013320">
    <property type="entry name" value="ConA-like_dom_sf"/>
</dbReference>
<dbReference type="InterPro" id="IPR006574">
    <property type="entry name" value="PRY"/>
</dbReference>